<sequence length="321" mass="34428">MYTRAAPLLPNRGLCQYRNMVNPLRPEDLRACLTHPHATIATAAGAVAYADRGTGVPLLAVHGTLGGWDQGLVATEFFRTNGFRIIAPSRPGYLGTPLATGRTPAEQGDALAALLDALGIERVRVFAGSGGGPAAYALAARHPDRVIKLVQVDSVCLPIPPFPLARLFARDPALQFQLWLLRHAATPMVKLMLGRFGNGASRDEAARRAAGITADPVRLAHLEAILLASSGWAHRRDGYDNDSASLRALTPLDLQSIACPTLIMHGTADASVPPENARHAHHQIHGSELYWMQGSHVAFFLEEGDTAPLYALDWLRGNNSG</sequence>
<evidence type="ECO:0000259" key="1">
    <source>
        <dbReference type="Pfam" id="PF00561"/>
    </source>
</evidence>
<keyword evidence="3" id="KW-1185">Reference proteome</keyword>
<dbReference type="Gene3D" id="3.40.50.1820">
    <property type="entry name" value="alpha/beta hydrolase"/>
    <property type="match status" value="1"/>
</dbReference>
<reference evidence="2 3" key="1">
    <citation type="submission" date="2023-07" db="EMBL/GenBank/DDBJ databases">
        <title>Comparative genomics of wheat-associated soil bacteria to identify genetic determinants of phenazine resistance.</title>
        <authorList>
            <person name="Mouncey N."/>
        </authorList>
    </citation>
    <scope>NUCLEOTIDE SEQUENCE [LARGE SCALE GENOMIC DNA]</scope>
    <source>
        <strain evidence="2 3">W1I3</strain>
    </source>
</reference>
<dbReference type="InterPro" id="IPR029058">
    <property type="entry name" value="AB_hydrolase_fold"/>
</dbReference>
<dbReference type="PANTHER" id="PTHR43798">
    <property type="entry name" value="MONOACYLGLYCEROL LIPASE"/>
    <property type="match status" value="1"/>
</dbReference>
<dbReference type="SUPFAM" id="SSF53474">
    <property type="entry name" value="alpha/beta-Hydrolases"/>
    <property type="match status" value="1"/>
</dbReference>
<evidence type="ECO:0000313" key="3">
    <source>
        <dbReference type="Proteomes" id="UP001236806"/>
    </source>
</evidence>
<accession>A0ABU0PFA6</accession>
<evidence type="ECO:0000313" key="2">
    <source>
        <dbReference type="EMBL" id="MDQ0672646.1"/>
    </source>
</evidence>
<comment type="caution">
    <text evidence="2">The sequence shown here is derived from an EMBL/GenBank/DDBJ whole genome shotgun (WGS) entry which is preliminary data.</text>
</comment>
<proteinExistence type="predicted"/>
<gene>
    <name evidence="2" type="ORF">QFZ36_000207</name>
</gene>
<dbReference type="InterPro" id="IPR050266">
    <property type="entry name" value="AB_hydrolase_sf"/>
</dbReference>
<dbReference type="PANTHER" id="PTHR43798:SF33">
    <property type="entry name" value="HYDROLASE, PUTATIVE (AFU_ORTHOLOGUE AFUA_2G14860)-RELATED"/>
    <property type="match status" value="1"/>
</dbReference>
<organism evidence="2 3">
    <name type="scientific">Pseudarthrobacter siccitolerans</name>
    <dbReference type="NCBI Taxonomy" id="861266"/>
    <lineage>
        <taxon>Bacteria</taxon>
        <taxon>Bacillati</taxon>
        <taxon>Actinomycetota</taxon>
        <taxon>Actinomycetes</taxon>
        <taxon>Micrococcales</taxon>
        <taxon>Micrococcaceae</taxon>
        <taxon>Pseudarthrobacter</taxon>
    </lineage>
</organism>
<name>A0ABU0PFA6_9MICC</name>
<dbReference type="Proteomes" id="UP001236806">
    <property type="component" value="Unassembled WGS sequence"/>
</dbReference>
<dbReference type="Pfam" id="PF00561">
    <property type="entry name" value="Abhydrolase_1"/>
    <property type="match status" value="1"/>
</dbReference>
<dbReference type="InterPro" id="IPR000073">
    <property type="entry name" value="AB_hydrolase_1"/>
</dbReference>
<feature type="domain" description="AB hydrolase-1" evidence="1">
    <location>
        <begin position="57"/>
        <end position="285"/>
    </location>
</feature>
<dbReference type="EMBL" id="JAUSXB010000001">
    <property type="protein sequence ID" value="MDQ0672646.1"/>
    <property type="molecule type" value="Genomic_DNA"/>
</dbReference>
<protein>
    <submittedName>
        <fullName evidence="2">Pimeloyl-ACP methyl ester carboxylesterase</fullName>
    </submittedName>
</protein>